<evidence type="ECO:0000256" key="6">
    <source>
        <dbReference type="ARBA" id="ARBA00022763"/>
    </source>
</evidence>
<dbReference type="GO" id="GO:0003676">
    <property type="term" value="F:nucleic acid binding"/>
    <property type="evidence" value="ECO:0007669"/>
    <property type="project" value="InterPro"/>
</dbReference>
<dbReference type="HAMAP" id="MF_00130">
    <property type="entry name" value="RecU"/>
    <property type="match status" value="1"/>
</dbReference>
<dbReference type="InterPro" id="IPR004612">
    <property type="entry name" value="Resolv_RecU"/>
</dbReference>
<gene>
    <name evidence="13 16" type="primary">recU</name>
    <name evidence="16" type="ORF">FY536_06445</name>
</gene>
<accession>A0A7H1MN68</accession>
<keyword evidence="3 13" id="KW-0540">Nuclease</keyword>
<dbReference type="NCBIfam" id="TIGR00648">
    <property type="entry name" value="recU"/>
    <property type="match status" value="1"/>
</dbReference>
<name>A0A7H1MN68_9LACO</name>
<dbReference type="RefSeq" id="WP_006845254.1">
    <property type="nucleotide sequence ID" value="NZ_CP026847.1"/>
</dbReference>
<feature type="binding site" evidence="13">
    <location>
        <position position="118"/>
    </location>
    <ligand>
        <name>Mg(2+)</name>
        <dbReference type="ChEBI" id="CHEBI:18420"/>
    </ligand>
</feature>
<keyword evidence="2 13" id="KW-0963">Cytoplasm</keyword>
<proteinExistence type="inferred from homology"/>
<evidence type="ECO:0000256" key="12">
    <source>
        <dbReference type="ARBA" id="ARBA00029523"/>
    </source>
</evidence>
<dbReference type="GO" id="GO:0006310">
    <property type="term" value="P:DNA recombination"/>
    <property type="evidence" value="ECO:0007669"/>
    <property type="project" value="UniProtKB-UniRule"/>
</dbReference>
<dbReference type="EMBL" id="CP043431">
    <property type="protein sequence ID" value="QNT64904.1"/>
    <property type="molecule type" value="Genomic_DNA"/>
</dbReference>
<keyword evidence="8 13" id="KW-0460">Magnesium</keyword>
<evidence type="ECO:0000256" key="1">
    <source>
        <dbReference type="ARBA" id="ARBA00004496"/>
    </source>
</evidence>
<feature type="binding site" evidence="13">
    <location>
        <position position="86"/>
    </location>
    <ligand>
        <name>Mg(2+)</name>
        <dbReference type="ChEBI" id="CHEBI:18420"/>
    </ligand>
</feature>
<evidence type="ECO:0000256" key="9">
    <source>
        <dbReference type="ARBA" id="ARBA00023172"/>
    </source>
</evidence>
<evidence type="ECO:0000256" key="8">
    <source>
        <dbReference type="ARBA" id="ARBA00022842"/>
    </source>
</evidence>
<dbReference type="GO" id="GO:0000287">
    <property type="term" value="F:magnesium ion binding"/>
    <property type="evidence" value="ECO:0007669"/>
    <property type="project" value="UniProtKB-UniRule"/>
</dbReference>
<keyword evidence="4 13" id="KW-0479">Metal-binding</keyword>
<keyword evidence="5 13" id="KW-0255">Endonuclease</keyword>
<dbReference type="EC" id="3.1.21.10" evidence="13 14"/>
<dbReference type="OMA" id="VHYPKRS"/>
<feature type="binding site" evidence="13">
    <location>
        <position position="99"/>
    </location>
    <ligand>
        <name>Mg(2+)</name>
        <dbReference type="ChEBI" id="CHEBI:18420"/>
    </ligand>
</feature>
<organism evidence="16 17">
    <name type="scientific">Weissella koreensis</name>
    <dbReference type="NCBI Taxonomy" id="165096"/>
    <lineage>
        <taxon>Bacteria</taxon>
        <taxon>Bacillati</taxon>
        <taxon>Bacillota</taxon>
        <taxon>Bacilli</taxon>
        <taxon>Lactobacillales</taxon>
        <taxon>Lactobacillaceae</taxon>
        <taxon>Weissella</taxon>
    </lineage>
</organism>
<keyword evidence="17" id="KW-1185">Reference proteome</keyword>
<keyword evidence="6 13" id="KW-0227">DNA damage</keyword>
<sequence>MTIKYPNGQPFEPSRSTKNDIKRPNQGHRGMSLESELNQANQFYLQNGLANIHKKPTPIQIVNVEYPKRSAAKITEAYFRQASTTDYNGIYQGRYLDFDAKETANQTSFPLSNVHQHQIDHLDDIKRLGGLSFFIIRFTKRNETYLIDSSLLITYWKNRQENRKSVPYTEIVEQGILIPTGLRPSLPYLNAVDQLIAIH</sequence>
<reference evidence="16 17" key="1">
    <citation type="submission" date="2019-08" db="EMBL/GenBank/DDBJ databases">
        <authorList>
            <person name="Chang H.C."/>
            <person name="Mun S.Y."/>
        </authorList>
    </citation>
    <scope>NUCLEOTIDE SEQUENCE [LARGE SCALE GENOMIC DNA]</scope>
    <source>
        <strain evidence="16 17">SK</strain>
    </source>
</reference>
<evidence type="ECO:0000256" key="10">
    <source>
        <dbReference type="ARBA" id="ARBA00023204"/>
    </source>
</evidence>
<comment type="catalytic activity">
    <reaction evidence="13">
        <text>Endonucleolytic cleavage at a junction such as a reciprocal single-stranded crossover between two homologous DNA duplexes (Holliday junction).</text>
        <dbReference type="EC" id="3.1.21.10"/>
    </reaction>
</comment>
<dbReference type="InterPro" id="IPR011335">
    <property type="entry name" value="Restrct_endonuc-II-like"/>
</dbReference>
<dbReference type="AlphaFoldDB" id="A0A7H1MN68"/>
<dbReference type="PIRSF" id="PIRSF037785">
    <property type="entry name" value="RecU"/>
    <property type="match status" value="1"/>
</dbReference>
<evidence type="ECO:0000313" key="17">
    <source>
        <dbReference type="Proteomes" id="UP000516446"/>
    </source>
</evidence>
<dbReference type="GO" id="GO:0006281">
    <property type="term" value="P:DNA repair"/>
    <property type="evidence" value="ECO:0007669"/>
    <property type="project" value="UniProtKB-UniRule"/>
</dbReference>
<comment type="subcellular location">
    <subcellularLocation>
        <location evidence="1 13">Cytoplasm</location>
    </subcellularLocation>
</comment>
<keyword evidence="10 13" id="KW-0234">DNA repair</keyword>
<keyword evidence="7 13" id="KW-0378">Hydrolase</keyword>
<comment type="cofactor">
    <cofactor evidence="13">
        <name>Mg(2+)</name>
        <dbReference type="ChEBI" id="CHEBI:18420"/>
    </cofactor>
    <text evidence="13">Binds 1 Mg(2+) ion per subunit.</text>
</comment>
<dbReference type="NCBIfam" id="NF002584">
    <property type="entry name" value="PRK02234.1-5"/>
    <property type="match status" value="1"/>
</dbReference>
<dbReference type="SUPFAM" id="SSF52980">
    <property type="entry name" value="Restriction endonuclease-like"/>
    <property type="match status" value="1"/>
</dbReference>
<keyword evidence="9 13" id="KW-0233">DNA recombination</keyword>
<dbReference type="GO" id="GO:0007059">
    <property type="term" value="P:chromosome segregation"/>
    <property type="evidence" value="ECO:0007669"/>
    <property type="project" value="UniProtKB-UniRule"/>
</dbReference>
<evidence type="ECO:0000256" key="3">
    <source>
        <dbReference type="ARBA" id="ARBA00022722"/>
    </source>
</evidence>
<evidence type="ECO:0000256" key="5">
    <source>
        <dbReference type="ARBA" id="ARBA00022759"/>
    </source>
</evidence>
<dbReference type="Pfam" id="PF03838">
    <property type="entry name" value="RecU"/>
    <property type="match status" value="1"/>
</dbReference>
<evidence type="ECO:0000256" key="14">
    <source>
        <dbReference type="NCBIfam" id="TIGR00648"/>
    </source>
</evidence>
<dbReference type="Gene3D" id="3.40.1350.10">
    <property type="match status" value="1"/>
</dbReference>
<comment type="similarity">
    <text evidence="11 13">Belongs to the RecU family.</text>
</comment>
<evidence type="ECO:0000256" key="13">
    <source>
        <dbReference type="HAMAP-Rule" id="MF_00130"/>
    </source>
</evidence>
<evidence type="ECO:0000256" key="2">
    <source>
        <dbReference type="ARBA" id="ARBA00022490"/>
    </source>
</evidence>
<dbReference type="Proteomes" id="UP000516446">
    <property type="component" value="Chromosome"/>
</dbReference>
<dbReference type="CDD" id="cd22354">
    <property type="entry name" value="RecU-like"/>
    <property type="match status" value="1"/>
</dbReference>
<evidence type="ECO:0000256" key="11">
    <source>
        <dbReference type="ARBA" id="ARBA00023447"/>
    </source>
</evidence>
<evidence type="ECO:0000256" key="4">
    <source>
        <dbReference type="ARBA" id="ARBA00022723"/>
    </source>
</evidence>
<dbReference type="GO" id="GO:0005737">
    <property type="term" value="C:cytoplasm"/>
    <property type="evidence" value="ECO:0007669"/>
    <property type="project" value="UniProtKB-SubCell"/>
</dbReference>
<comment type="function">
    <text evidence="13">Endonuclease that resolves Holliday junction intermediates in genetic recombination. Cleaves mobile four-strand junctions by introducing symmetrical nicks in paired strands. Promotes annealing of linear ssDNA with homologous dsDNA. Required for DNA repair, homologous recombination and chromosome segregation.</text>
</comment>
<dbReference type="InterPro" id="IPR011856">
    <property type="entry name" value="tRNA_endonuc-like_dom_sf"/>
</dbReference>
<feature type="region of interest" description="Disordered" evidence="15">
    <location>
        <begin position="1"/>
        <end position="29"/>
    </location>
</feature>
<feature type="site" description="Transition state stabilizer" evidence="13">
    <location>
        <position position="101"/>
    </location>
</feature>
<dbReference type="NCBIfam" id="NF002581">
    <property type="entry name" value="PRK02234.1-2"/>
    <property type="match status" value="1"/>
</dbReference>
<dbReference type="GO" id="GO:0008821">
    <property type="term" value="F:crossover junction DNA endonuclease activity"/>
    <property type="evidence" value="ECO:0007669"/>
    <property type="project" value="UniProtKB-EC"/>
</dbReference>
<protein>
    <recommendedName>
        <fullName evidence="12 13">Holliday junction resolvase RecU</fullName>
        <ecNumber evidence="13 14">3.1.21.10</ecNumber>
    </recommendedName>
    <alternativeName>
        <fullName evidence="13">Recombination protein U homolog</fullName>
    </alternativeName>
</protein>
<evidence type="ECO:0000256" key="15">
    <source>
        <dbReference type="SAM" id="MobiDB-lite"/>
    </source>
</evidence>
<evidence type="ECO:0000256" key="7">
    <source>
        <dbReference type="ARBA" id="ARBA00022801"/>
    </source>
</evidence>
<feature type="binding site" evidence="13">
    <location>
        <position position="84"/>
    </location>
    <ligand>
        <name>Mg(2+)</name>
        <dbReference type="ChEBI" id="CHEBI:18420"/>
    </ligand>
</feature>
<evidence type="ECO:0000313" key="16">
    <source>
        <dbReference type="EMBL" id="QNT64904.1"/>
    </source>
</evidence>